<dbReference type="NCBIfam" id="TIGR03725">
    <property type="entry name" value="T6A_YeaZ"/>
    <property type="match status" value="1"/>
</dbReference>
<sequence length="215" mass="22852">MLVLAIDSATPTLVLGLVRNQELLAQKLFDEPRRHNEVLVPAVQVLLEDQGLSFADLDGVVVGCGPGPFTGLRVGMVSAMAFADALNLPIDGVSTHQAMAHGVEGEVLVLSDARRKEVYFTLIRNGEVIDGPGVCKPAELPFDSASKLIVPEHLIEQLPGSLRGAQHMPSALGARSLVAVADFSAPQPPEPLYLRRPDAKEPVVRISPALVHPAS</sequence>
<dbReference type="GO" id="GO:0005829">
    <property type="term" value="C:cytosol"/>
    <property type="evidence" value="ECO:0007669"/>
    <property type="project" value="TreeGrafter"/>
</dbReference>
<dbReference type="EMBL" id="CP033897">
    <property type="protein sequence ID" value="AZA12034.1"/>
    <property type="molecule type" value="Genomic_DNA"/>
</dbReference>
<keyword evidence="3" id="KW-1185">Reference proteome</keyword>
<dbReference type="InterPro" id="IPR022496">
    <property type="entry name" value="T6A_TsaB"/>
</dbReference>
<reference evidence="2 3" key="1">
    <citation type="submission" date="2018-11" db="EMBL/GenBank/DDBJ databases">
        <authorList>
            <person name="Kleinhagauer T."/>
            <person name="Glaeser S.P."/>
            <person name="Spergser J."/>
            <person name="Ruckert C."/>
            <person name="Kaempfer P."/>
            <person name="Busse H.-J."/>
        </authorList>
    </citation>
    <scope>NUCLEOTIDE SEQUENCE [LARGE SCALE GENOMIC DNA]</scope>
    <source>
        <strain evidence="2 3">W8</strain>
    </source>
</reference>
<dbReference type="KEGG" id="cgk:CGERO_08715"/>
<evidence type="ECO:0000259" key="1">
    <source>
        <dbReference type="Pfam" id="PF00814"/>
    </source>
</evidence>
<feature type="domain" description="Gcp-like" evidence="1">
    <location>
        <begin position="33"/>
        <end position="140"/>
    </location>
</feature>
<accession>A0A3G6J7M7</accession>
<dbReference type="SUPFAM" id="SSF53067">
    <property type="entry name" value="Actin-like ATPase domain"/>
    <property type="match status" value="1"/>
</dbReference>
<name>A0A3G6J7M7_9CORY</name>
<dbReference type="PANTHER" id="PTHR11735">
    <property type="entry name" value="TRNA N6-ADENOSINE THREONYLCARBAMOYLTRANSFERASE"/>
    <property type="match status" value="1"/>
</dbReference>
<evidence type="ECO:0000313" key="3">
    <source>
        <dbReference type="Proteomes" id="UP000271587"/>
    </source>
</evidence>
<dbReference type="OrthoDB" id="9809995at2"/>
<dbReference type="GO" id="GO:0002949">
    <property type="term" value="P:tRNA threonylcarbamoyladenosine modification"/>
    <property type="evidence" value="ECO:0007669"/>
    <property type="project" value="InterPro"/>
</dbReference>
<organism evidence="2 3">
    <name type="scientific">Corynebacterium gerontici</name>
    <dbReference type="NCBI Taxonomy" id="2079234"/>
    <lineage>
        <taxon>Bacteria</taxon>
        <taxon>Bacillati</taxon>
        <taxon>Actinomycetota</taxon>
        <taxon>Actinomycetes</taxon>
        <taxon>Mycobacteriales</taxon>
        <taxon>Corynebacteriaceae</taxon>
        <taxon>Corynebacterium</taxon>
    </lineage>
</organism>
<dbReference type="Proteomes" id="UP000271587">
    <property type="component" value="Chromosome"/>
</dbReference>
<proteinExistence type="predicted"/>
<dbReference type="InterPro" id="IPR043129">
    <property type="entry name" value="ATPase_NBD"/>
</dbReference>
<dbReference type="AlphaFoldDB" id="A0A3G6J7M7"/>
<protein>
    <submittedName>
        <fullName evidence="2">tRNA threonylcarbamoyladenosine biosynthesis protein TsaB</fullName>
    </submittedName>
</protein>
<gene>
    <name evidence="2" type="primary">tsaB</name>
    <name evidence="2" type="ORF">CGERO_08715</name>
</gene>
<dbReference type="RefSeq" id="WP_123935088.1">
    <property type="nucleotide sequence ID" value="NZ_CP033897.1"/>
</dbReference>
<dbReference type="PANTHER" id="PTHR11735:SF11">
    <property type="entry name" value="TRNA THREONYLCARBAMOYLADENOSINE BIOSYNTHESIS PROTEIN TSAB"/>
    <property type="match status" value="1"/>
</dbReference>
<dbReference type="Gene3D" id="3.30.420.40">
    <property type="match status" value="2"/>
</dbReference>
<evidence type="ECO:0000313" key="2">
    <source>
        <dbReference type="EMBL" id="AZA12034.1"/>
    </source>
</evidence>
<dbReference type="InterPro" id="IPR000905">
    <property type="entry name" value="Gcp-like_dom"/>
</dbReference>
<dbReference type="Pfam" id="PF00814">
    <property type="entry name" value="TsaD"/>
    <property type="match status" value="1"/>
</dbReference>